<evidence type="ECO:0000313" key="11">
    <source>
        <dbReference type="Proteomes" id="UP001157947"/>
    </source>
</evidence>
<keyword evidence="5 8" id="KW-0378">Hydrolase</keyword>
<dbReference type="GO" id="GO:0004519">
    <property type="term" value="F:endonuclease activity"/>
    <property type="evidence" value="ECO:0007669"/>
    <property type="project" value="UniProtKB-KW"/>
</dbReference>
<evidence type="ECO:0000313" key="10">
    <source>
        <dbReference type="EMBL" id="SMP18849.1"/>
    </source>
</evidence>
<accession>A0AA45WNL7</accession>
<dbReference type="SUPFAM" id="SSF88723">
    <property type="entry name" value="PIN domain-like"/>
    <property type="match status" value="1"/>
</dbReference>
<keyword evidence="11" id="KW-1185">Reference proteome</keyword>
<dbReference type="InterPro" id="IPR029060">
    <property type="entry name" value="PIN-like_dom_sf"/>
</dbReference>
<dbReference type="EC" id="3.1.-.-" evidence="8"/>
<keyword evidence="4 8" id="KW-0479">Metal-binding</keyword>
<dbReference type="GO" id="GO:0000287">
    <property type="term" value="F:magnesium ion binding"/>
    <property type="evidence" value="ECO:0007669"/>
    <property type="project" value="UniProtKB-UniRule"/>
</dbReference>
<dbReference type="GO" id="GO:0004540">
    <property type="term" value="F:RNA nuclease activity"/>
    <property type="evidence" value="ECO:0007669"/>
    <property type="project" value="InterPro"/>
</dbReference>
<comment type="caution">
    <text evidence="10">The sequence shown here is derived from an EMBL/GenBank/DDBJ whole genome shotgun (WGS) entry which is preliminary data.</text>
</comment>
<dbReference type="GO" id="GO:0016787">
    <property type="term" value="F:hydrolase activity"/>
    <property type="evidence" value="ECO:0007669"/>
    <property type="project" value="UniProtKB-KW"/>
</dbReference>
<dbReference type="AlphaFoldDB" id="A0AA45WNL7"/>
<evidence type="ECO:0000256" key="3">
    <source>
        <dbReference type="ARBA" id="ARBA00022722"/>
    </source>
</evidence>
<dbReference type="InterPro" id="IPR002716">
    <property type="entry name" value="PIN_dom"/>
</dbReference>
<dbReference type="Pfam" id="PF01850">
    <property type="entry name" value="PIN"/>
    <property type="match status" value="1"/>
</dbReference>
<keyword evidence="2 8" id="KW-1277">Toxin-antitoxin system</keyword>
<organism evidence="10 11">
    <name type="scientific">Venenivibrio stagnispumantis</name>
    <dbReference type="NCBI Taxonomy" id="407998"/>
    <lineage>
        <taxon>Bacteria</taxon>
        <taxon>Pseudomonadati</taxon>
        <taxon>Aquificota</taxon>
        <taxon>Aquificia</taxon>
        <taxon>Aquificales</taxon>
        <taxon>Hydrogenothermaceae</taxon>
        <taxon>Venenivibrio</taxon>
    </lineage>
</organism>
<sequence length="133" mass="15168">MIYMLDTNICSFIIREKPLSVKEKLKIVSKDNRVVISSIVASELLYGAYKKESQKLITTIKTFIDFFEVLPFDLNAAEEYGKLRAYLEKTGNIIGAYDLQIAAHALSLNAVLVTNNTKEFSRIKKLKIEDWTT</sequence>
<keyword evidence="6 8" id="KW-0460">Magnesium</keyword>
<feature type="binding site" evidence="8">
    <location>
        <position position="98"/>
    </location>
    <ligand>
        <name>Mg(2+)</name>
        <dbReference type="ChEBI" id="CHEBI:18420"/>
    </ligand>
</feature>
<evidence type="ECO:0000256" key="2">
    <source>
        <dbReference type="ARBA" id="ARBA00022649"/>
    </source>
</evidence>
<dbReference type="CDD" id="cd09881">
    <property type="entry name" value="PIN_VapC4-5_FitB-like"/>
    <property type="match status" value="1"/>
</dbReference>
<dbReference type="EMBL" id="FXTX01000018">
    <property type="protein sequence ID" value="SMP18849.1"/>
    <property type="molecule type" value="Genomic_DNA"/>
</dbReference>
<dbReference type="HAMAP" id="MF_00265">
    <property type="entry name" value="VapC_Nob1"/>
    <property type="match status" value="1"/>
</dbReference>
<comment type="similarity">
    <text evidence="7 8">Belongs to the PINc/VapC protein family.</text>
</comment>
<protein>
    <recommendedName>
        <fullName evidence="8">Ribonuclease VapC</fullName>
        <shortName evidence="8">RNase VapC</shortName>
        <ecNumber evidence="8">3.1.-.-</ecNumber>
    </recommendedName>
    <alternativeName>
        <fullName evidence="8">Toxin VapC</fullName>
    </alternativeName>
</protein>
<evidence type="ECO:0000256" key="7">
    <source>
        <dbReference type="ARBA" id="ARBA00038093"/>
    </source>
</evidence>
<keyword evidence="3 8" id="KW-0540">Nuclease</keyword>
<evidence type="ECO:0000259" key="9">
    <source>
        <dbReference type="Pfam" id="PF01850"/>
    </source>
</evidence>
<dbReference type="GO" id="GO:0090729">
    <property type="term" value="F:toxin activity"/>
    <property type="evidence" value="ECO:0007669"/>
    <property type="project" value="UniProtKB-KW"/>
</dbReference>
<feature type="binding site" evidence="8">
    <location>
        <position position="6"/>
    </location>
    <ligand>
        <name>Mg(2+)</name>
        <dbReference type="ChEBI" id="CHEBI:18420"/>
    </ligand>
</feature>
<reference evidence="10" key="1">
    <citation type="submission" date="2017-05" db="EMBL/GenBank/DDBJ databases">
        <authorList>
            <person name="Varghese N."/>
            <person name="Submissions S."/>
        </authorList>
    </citation>
    <scope>NUCLEOTIDE SEQUENCE</scope>
    <source>
        <strain evidence="10">DSM 18763</strain>
    </source>
</reference>
<dbReference type="InterPro" id="IPR050556">
    <property type="entry name" value="Type_II_TA_system_RNase"/>
</dbReference>
<dbReference type="PANTHER" id="PTHR33653:SF1">
    <property type="entry name" value="RIBONUCLEASE VAPC2"/>
    <property type="match status" value="1"/>
</dbReference>
<keyword evidence="8" id="KW-0800">Toxin</keyword>
<evidence type="ECO:0000256" key="5">
    <source>
        <dbReference type="ARBA" id="ARBA00022801"/>
    </source>
</evidence>
<feature type="domain" description="PIN" evidence="9">
    <location>
        <begin position="3"/>
        <end position="125"/>
    </location>
</feature>
<comment type="function">
    <text evidence="8">Toxic component of a toxin-antitoxin (TA) system. An RNase.</text>
</comment>
<evidence type="ECO:0000256" key="4">
    <source>
        <dbReference type="ARBA" id="ARBA00022723"/>
    </source>
</evidence>
<dbReference type="PANTHER" id="PTHR33653">
    <property type="entry name" value="RIBONUCLEASE VAPC2"/>
    <property type="match status" value="1"/>
</dbReference>
<dbReference type="Gene3D" id="3.40.50.1010">
    <property type="entry name" value="5'-nuclease"/>
    <property type="match status" value="1"/>
</dbReference>
<dbReference type="Proteomes" id="UP001157947">
    <property type="component" value="Unassembled WGS sequence"/>
</dbReference>
<dbReference type="RefSeq" id="WP_265134937.1">
    <property type="nucleotide sequence ID" value="NZ_FXTX01000018.1"/>
</dbReference>
<proteinExistence type="inferred from homology"/>
<evidence type="ECO:0000256" key="1">
    <source>
        <dbReference type="ARBA" id="ARBA00001946"/>
    </source>
</evidence>
<keyword evidence="10" id="KW-0255">Endonuclease</keyword>
<evidence type="ECO:0000256" key="6">
    <source>
        <dbReference type="ARBA" id="ARBA00022842"/>
    </source>
</evidence>
<dbReference type="InterPro" id="IPR022907">
    <property type="entry name" value="VapC_family"/>
</dbReference>
<comment type="cofactor">
    <cofactor evidence="1 8">
        <name>Mg(2+)</name>
        <dbReference type="ChEBI" id="CHEBI:18420"/>
    </cofactor>
</comment>
<name>A0AA45WNL7_9AQUI</name>
<gene>
    <name evidence="8" type="primary">vapC</name>
    <name evidence="10" type="ORF">SAMN06264868_11821</name>
</gene>
<evidence type="ECO:0000256" key="8">
    <source>
        <dbReference type="HAMAP-Rule" id="MF_00265"/>
    </source>
</evidence>